<evidence type="ECO:0000313" key="2">
    <source>
        <dbReference type="EMBL" id="GIE70392.1"/>
    </source>
</evidence>
<organism evidence="2 3">
    <name type="scientific">Actinoplanes palleronii</name>
    <dbReference type="NCBI Taxonomy" id="113570"/>
    <lineage>
        <taxon>Bacteria</taxon>
        <taxon>Bacillati</taxon>
        <taxon>Actinomycetota</taxon>
        <taxon>Actinomycetes</taxon>
        <taxon>Micromonosporales</taxon>
        <taxon>Micromonosporaceae</taxon>
        <taxon>Actinoplanes</taxon>
    </lineage>
</organism>
<name>A0ABQ4BIG5_9ACTN</name>
<keyword evidence="1" id="KW-1133">Transmembrane helix</keyword>
<feature type="transmembrane region" description="Helical" evidence="1">
    <location>
        <begin position="36"/>
        <end position="58"/>
    </location>
</feature>
<accession>A0ABQ4BIG5</accession>
<keyword evidence="3" id="KW-1185">Reference proteome</keyword>
<evidence type="ECO:0000256" key="1">
    <source>
        <dbReference type="SAM" id="Phobius"/>
    </source>
</evidence>
<evidence type="ECO:0000313" key="3">
    <source>
        <dbReference type="Proteomes" id="UP000624709"/>
    </source>
</evidence>
<dbReference type="InterPro" id="IPR021401">
    <property type="entry name" value="DUF3040"/>
</dbReference>
<keyword evidence="1" id="KW-0812">Transmembrane</keyword>
<proteinExistence type="predicted"/>
<dbReference type="Pfam" id="PF11239">
    <property type="entry name" value="DUF3040"/>
    <property type="match status" value="1"/>
</dbReference>
<protein>
    <recommendedName>
        <fullName evidence="4">DUF3040 domain-containing protein</fullName>
    </recommendedName>
</protein>
<evidence type="ECO:0008006" key="4">
    <source>
        <dbReference type="Google" id="ProtNLM"/>
    </source>
</evidence>
<dbReference type="Proteomes" id="UP000624709">
    <property type="component" value="Unassembled WGS sequence"/>
</dbReference>
<gene>
    <name evidence="2" type="ORF">Apa02nite_065000</name>
</gene>
<reference evidence="2 3" key="1">
    <citation type="submission" date="2021-01" db="EMBL/GenBank/DDBJ databases">
        <title>Whole genome shotgun sequence of Actinoplanes palleronii NBRC 14916.</title>
        <authorList>
            <person name="Komaki H."/>
            <person name="Tamura T."/>
        </authorList>
    </citation>
    <scope>NUCLEOTIDE SEQUENCE [LARGE SCALE GENOMIC DNA]</scope>
    <source>
        <strain evidence="2 3">NBRC 14916</strain>
    </source>
</reference>
<comment type="caution">
    <text evidence="2">The sequence shown here is derived from an EMBL/GenBank/DDBJ whole genome shotgun (WGS) entry which is preliminary data.</text>
</comment>
<sequence>MLEEQDSRVLADIERRLCSTDPAFARRMRSGTGGRAFPTLSVVCVLAFLALPFVGLFLGPRGALLVLDAAAILVMVILAVRFTRR</sequence>
<dbReference type="RefSeq" id="WP_203828416.1">
    <property type="nucleotide sequence ID" value="NZ_BAAATY010000030.1"/>
</dbReference>
<feature type="transmembrane region" description="Helical" evidence="1">
    <location>
        <begin position="64"/>
        <end position="83"/>
    </location>
</feature>
<dbReference type="EMBL" id="BOMS01000102">
    <property type="protein sequence ID" value="GIE70392.1"/>
    <property type="molecule type" value="Genomic_DNA"/>
</dbReference>
<keyword evidence="1" id="KW-0472">Membrane</keyword>